<sequence>MPSATAPTLRIAVIGTGPGGLSSAIALSELPNVHLRVFESAGELKNLGAGISVNHNGWKVLELLGIRELVTGASTNPTVQRNAYTGEIVDPGQPHNPDDPYEARRVRRLVLQEALASRIPPGLVEFNKKLVSLEDLGKDGVRVSFEDSTEATVDLVVGADGVRSVVRKHLAPDYPLEYAHQVGWRTLVPVERLQHIPDLPLTTTSWWYGKAKSLWLSPVDELSNLRLIELTCRVYGEPFVPGKTVSWGVHVTNEKVSDRFTDCDSRLIEAFKQVEEGTWREFAAYQGGDIDSLVGWHKLALVGDSSHPSIGGFGSGSAFAMEDSWTLARAIEYALSTLTSPSIASTVAEALRIFDTVRKPFYHEMFQFRLGQKNALQQVYRKEYEDFDGDLRRRFSSDGLGARRSKGFLSFVYNSDIGKKWNDFIESDKARLSRQ</sequence>
<keyword evidence="3" id="KW-0274">FAD</keyword>
<accession>A0AAE0NIL1</accession>
<dbReference type="AlphaFoldDB" id="A0AAE0NIL1"/>
<dbReference type="GO" id="GO:0071949">
    <property type="term" value="F:FAD binding"/>
    <property type="evidence" value="ECO:0007669"/>
    <property type="project" value="InterPro"/>
</dbReference>
<reference evidence="6" key="1">
    <citation type="journal article" date="2023" name="Mol. Phylogenet. Evol.">
        <title>Genome-scale phylogeny and comparative genomics of the fungal order Sordariales.</title>
        <authorList>
            <person name="Hensen N."/>
            <person name="Bonometti L."/>
            <person name="Westerberg I."/>
            <person name="Brannstrom I.O."/>
            <person name="Guillou S."/>
            <person name="Cros-Aarteil S."/>
            <person name="Calhoun S."/>
            <person name="Haridas S."/>
            <person name="Kuo A."/>
            <person name="Mondo S."/>
            <person name="Pangilinan J."/>
            <person name="Riley R."/>
            <person name="LaButti K."/>
            <person name="Andreopoulos B."/>
            <person name="Lipzen A."/>
            <person name="Chen C."/>
            <person name="Yan M."/>
            <person name="Daum C."/>
            <person name="Ng V."/>
            <person name="Clum A."/>
            <person name="Steindorff A."/>
            <person name="Ohm R.A."/>
            <person name="Martin F."/>
            <person name="Silar P."/>
            <person name="Natvig D.O."/>
            <person name="Lalanne C."/>
            <person name="Gautier V."/>
            <person name="Ament-Velasquez S.L."/>
            <person name="Kruys A."/>
            <person name="Hutchinson M.I."/>
            <person name="Powell A.J."/>
            <person name="Barry K."/>
            <person name="Miller A.N."/>
            <person name="Grigoriev I.V."/>
            <person name="Debuchy R."/>
            <person name="Gladieux P."/>
            <person name="Hiltunen Thoren M."/>
            <person name="Johannesson H."/>
        </authorList>
    </citation>
    <scope>NUCLEOTIDE SEQUENCE</scope>
    <source>
        <strain evidence="6">CBS 958.72</strain>
    </source>
</reference>
<keyword evidence="4" id="KW-0560">Oxidoreductase</keyword>
<evidence type="ECO:0000313" key="7">
    <source>
        <dbReference type="Proteomes" id="UP001287356"/>
    </source>
</evidence>
<comment type="similarity">
    <text evidence="1">Belongs to the paxM FAD-dependent monooxygenase family.</text>
</comment>
<dbReference type="InterPro" id="IPR036188">
    <property type="entry name" value="FAD/NAD-bd_sf"/>
</dbReference>
<dbReference type="InterPro" id="IPR051104">
    <property type="entry name" value="FAD_monoxygenase"/>
</dbReference>
<dbReference type="PANTHER" id="PTHR46720">
    <property type="entry name" value="HYDROXYLASE, PUTATIVE (AFU_ORTHOLOGUE AFUA_3G01460)-RELATED"/>
    <property type="match status" value="1"/>
</dbReference>
<dbReference type="GO" id="GO:0004497">
    <property type="term" value="F:monooxygenase activity"/>
    <property type="evidence" value="ECO:0007669"/>
    <property type="project" value="UniProtKB-KW"/>
</dbReference>
<dbReference type="SUPFAM" id="SSF51905">
    <property type="entry name" value="FAD/NAD(P)-binding domain"/>
    <property type="match status" value="1"/>
</dbReference>
<dbReference type="EMBL" id="JAULSN010000001">
    <property type="protein sequence ID" value="KAK3382110.1"/>
    <property type="molecule type" value="Genomic_DNA"/>
</dbReference>
<feature type="domain" description="FAD-binding" evidence="5">
    <location>
        <begin position="10"/>
        <end position="175"/>
    </location>
</feature>
<reference evidence="6" key="2">
    <citation type="submission" date="2023-06" db="EMBL/GenBank/DDBJ databases">
        <authorList>
            <consortium name="Lawrence Berkeley National Laboratory"/>
            <person name="Haridas S."/>
            <person name="Hensen N."/>
            <person name="Bonometti L."/>
            <person name="Westerberg I."/>
            <person name="Brannstrom I.O."/>
            <person name="Guillou S."/>
            <person name="Cros-Aarteil S."/>
            <person name="Calhoun S."/>
            <person name="Kuo A."/>
            <person name="Mondo S."/>
            <person name="Pangilinan J."/>
            <person name="Riley R."/>
            <person name="Labutti K."/>
            <person name="Andreopoulos B."/>
            <person name="Lipzen A."/>
            <person name="Chen C."/>
            <person name="Yanf M."/>
            <person name="Daum C."/>
            <person name="Ng V."/>
            <person name="Clum A."/>
            <person name="Steindorff A."/>
            <person name="Ohm R."/>
            <person name="Martin F."/>
            <person name="Silar P."/>
            <person name="Natvig D."/>
            <person name="Lalanne C."/>
            <person name="Gautier V."/>
            <person name="Ament-Velasquez S.L."/>
            <person name="Kruys A."/>
            <person name="Hutchinson M.I."/>
            <person name="Powell A.J."/>
            <person name="Barry K."/>
            <person name="Miller A.N."/>
            <person name="Grigoriev I.V."/>
            <person name="Debuchy R."/>
            <person name="Gladieux P."/>
            <person name="Thoren M.H."/>
            <person name="Johannesson H."/>
        </authorList>
    </citation>
    <scope>NUCLEOTIDE SEQUENCE</scope>
    <source>
        <strain evidence="6">CBS 958.72</strain>
    </source>
</reference>
<dbReference type="PANTHER" id="PTHR46720:SF3">
    <property type="entry name" value="FAD-BINDING DOMAIN-CONTAINING PROTEIN-RELATED"/>
    <property type="match status" value="1"/>
</dbReference>
<evidence type="ECO:0000256" key="2">
    <source>
        <dbReference type="ARBA" id="ARBA00022630"/>
    </source>
</evidence>
<dbReference type="PRINTS" id="PR00420">
    <property type="entry name" value="RNGMNOXGNASE"/>
</dbReference>
<dbReference type="GO" id="GO:0044550">
    <property type="term" value="P:secondary metabolite biosynthetic process"/>
    <property type="evidence" value="ECO:0007669"/>
    <property type="project" value="TreeGrafter"/>
</dbReference>
<name>A0AAE0NIL1_9PEZI</name>
<keyword evidence="2" id="KW-0285">Flavoprotein</keyword>
<protein>
    <submittedName>
        <fullName evidence="6">FAD-binding monooxygenase</fullName>
    </submittedName>
</protein>
<evidence type="ECO:0000313" key="6">
    <source>
        <dbReference type="EMBL" id="KAK3382110.1"/>
    </source>
</evidence>
<comment type="caution">
    <text evidence="6">The sequence shown here is derived from an EMBL/GenBank/DDBJ whole genome shotgun (WGS) entry which is preliminary data.</text>
</comment>
<dbReference type="InterPro" id="IPR002938">
    <property type="entry name" value="FAD-bd"/>
</dbReference>
<keyword evidence="6" id="KW-0503">Monooxygenase</keyword>
<evidence type="ECO:0000256" key="4">
    <source>
        <dbReference type="ARBA" id="ARBA00023002"/>
    </source>
</evidence>
<organism evidence="6 7">
    <name type="scientific">Lasiosphaeria ovina</name>
    <dbReference type="NCBI Taxonomy" id="92902"/>
    <lineage>
        <taxon>Eukaryota</taxon>
        <taxon>Fungi</taxon>
        <taxon>Dikarya</taxon>
        <taxon>Ascomycota</taxon>
        <taxon>Pezizomycotina</taxon>
        <taxon>Sordariomycetes</taxon>
        <taxon>Sordariomycetidae</taxon>
        <taxon>Sordariales</taxon>
        <taxon>Lasiosphaeriaceae</taxon>
        <taxon>Lasiosphaeria</taxon>
    </lineage>
</organism>
<evidence type="ECO:0000256" key="3">
    <source>
        <dbReference type="ARBA" id="ARBA00022827"/>
    </source>
</evidence>
<keyword evidence="7" id="KW-1185">Reference proteome</keyword>
<evidence type="ECO:0000256" key="1">
    <source>
        <dbReference type="ARBA" id="ARBA00007992"/>
    </source>
</evidence>
<dbReference type="Proteomes" id="UP001287356">
    <property type="component" value="Unassembled WGS sequence"/>
</dbReference>
<dbReference type="Gene3D" id="3.50.50.60">
    <property type="entry name" value="FAD/NAD(P)-binding domain"/>
    <property type="match status" value="1"/>
</dbReference>
<gene>
    <name evidence="6" type="ORF">B0T24DRAFT_600507</name>
</gene>
<dbReference type="Pfam" id="PF01494">
    <property type="entry name" value="FAD_binding_3"/>
    <property type="match status" value="1"/>
</dbReference>
<proteinExistence type="inferred from homology"/>
<evidence type="ECO:0000259" key="5">
    <source>
        <dbReference type="Pfam" id="PF01494"/>
    </source>
</evidence>